<dbReference type="AlphaFoldDB" id="A0A2I7SL97"/>
<reference evidence="2" key="1">
    <citation type="submission" date="2018-01" db="EMBL/GenBank/DDBJ databases">
        <title>Complete genome of Tamlana sp. UJ94.</title>
        <authorList>
            <person name="Jung J."/>
            <person name="Chung D."/>
            <person name="Bae S.S."/>
            <person name="Baek K."/>
        </authorList>
    </citation>
    <scope>NUCLEOTIDE SEQUENCE [LARGE SCALE GENOMIC DNA]</scope>
    <source>
        <strain evidence="2">UJ94</strain>
    </source>
</reference>
<dbReference type="Proteomes" id="UP000236592">
    <property type="component" value="Chromosome"/>
</dbReference>
<dbReference type="RefSeq" id="WP_102996615.1">
    <property type="nucleotide sequence ID" value="NZ_CP025938.1"/>
</dbReference>
<dbReference type="KEGG" id="taj:C1A40_15055"/>
<sequence length="73" mass="8602">MKLLYIVNQLHGTTGQERIIAIKTDYFIRNYGYNIVVVALDEVDSKPFFDINHAVKKIDLPKGKRLFWMVFQK</sequence>
<dbReference type="EMBL" id="CP025938">
    <property type="protein sequence ID" value="AUS06681.1"/>
    <property type="molecule type" value="Genomic_DNA"/>
</dbReference>
<evidence type="ECO:0000313" key="2">
    <source>
        <dbReference type="Proteomes" id="UP000236592"/>
    </source>
</evidence>
<gene>
    <name evidence="1" type="ORF">C1A40_15055</name>
</gene>
<dbReference type="OrthoDB" id="9811239at2"/>
<accession>A0A2I7SL97</accession>
<evidence type="ECO:0000313" key="1">
    <source>
        <dbReference type="EMBL" id="AUS06681.1"/>
    </source>
</evidence>
<keyword evidence="2" id="KW-1185">Reference proteome</keyword>
<organism evidence="1 2">
    <name type="scientific">Pseudotamlana carrageenivorans</name>
    <dbReference type="NCBI Taxonomy" id="2069432"/>
    <lineage>
        <taxon>Bacteria</taxon>
        <taxon>Pseudomonadati</taxon>
        <taxon>Bacteroidota</taxon>
        <taxon>Flavobacteriia</taxon>
        <taxon>Flavobacteriales</taxon>
        <taxon>Flavobacteriaceae</taxon>
        <taxon>Pseudotamlana</taxon>
    </lineage>
</organism>
<name>A0A2I7SL97_9FLAO</name>
<proteinExistence type="predicted"/>
<protein>
    <submittedName>
        <fullName evidence="1">Uncharacterized protein</fullName>
    </submittedName>
</protein>